<dbReference type="EMBL" id="JBHTKL010000005">
    <property type="protein sequence ID" value="MFD1019527.1"/>
    <property type="molecule type" value="Genomic_DNA"/>
</dbReference>
<dbReference type="PROSITE" id="PS51257">
    <property type="entry name" value="PROKAR_LIPOPROTEIN"/>
    <property type="match status" value="1"/>
</dbReference>
<evidence type="ECO:0008006" key="4">
    <source>
        <dbReference type="Google" id="ProtNLM"/>
    </source>
</evidence>
<keyword evidence="1" id="KW-0732">Signal</keyword>
<evidence type="ECO:0000313" key="3">
    <source>
        <dbReference type="Proteomes" id="UP001596990"/>
    </source>
</evidence>
<protein>
    <recommendedName>
        <fullName evidence="4">Lipoprotein</fullName>
    </recommendedName>
</protein>
<evidence type="ECO:0000313" key="2">
    <source>
        <dbReference type="EMBL" id="MFD1019527.1"/>
    </source>
</evidence>
<reference evidence="3" key="1">
    <citation type="journal article" date="2019" name="Int. J. Syst. Evol. Microbiol.">
        <title>The Global Catalogue of Microorganisms (GCM) 10K type strain sequencing project: providing services to taxonomists for standard genome sequencing and annotation.</title>
        <authorList>
            <consortium name="The Broad Institute Genomics Platform"/>
            <consortium name="The Broad Institute Genome Sequencing Center for Infectious Disease"/>
            <person name="Wu L."/>
            <person name="Ma J."/>
        </authorList>
    </citation>
    <scope>NUCLEOTIDE SEQUENCE [LARGE SCALE GENOMIC DNA]</scope>
    <source>
        <strain evidence="3">CCUG 56607</strain>
    </source>
</reference>
<dbReference type="RefSeq" id="WP_386059563.1">
    <property type="nucleotide sequence ID" value="NZ_JBHTKL010000005.1"/>
</dbReference>
<dbReference type="Proteomes" id="UP001596990">
    <property type="component" value="Unassembled WGS sequence"/>
</dbReference>
<comment type="caution">
    <text evidence="2">The sequence shown here is derived from an EMBL/GenBank/DDBJ whole genome shotgun (WGS) entry which is preliminary data.</text>
</comment>
<gene>
    <name evidence="2" type="ORF">ACFQ2J_10125</name>
</gene>
<feature type="signal peptide" evidence="1">
    <location>
        <begin position="1"/>
        <end position="21"/>
    </location>
</feature>
<name>A0ABW3L2D6_9BACI</name>
<proteinExistence type="predicted"/>
<organism evidence="2 3">
    <name type="scientific">Thalassobacillus hwangdonensis</name>
    <dbReference type="NCBI Taxonomy" id="546108"/>
    <lineage>
        <taxon>Bacteria</taxon>
        <taxon>Bacillati</taxon>
        <taxon>Bacillota</taxon>
        <taxon>Bacilli</taxon>
        <taxon>Bacillales</taxon>
        <taxon>Bacillaceae</taxon>
        <taxon>Thalassobacillus</taxon>
    </lineage>
</organism>
<sequence>MILRKKWAVMVAALTAILLLAACGDKGKAEQPTGEESTYDNPRNHTAEDFMPISEGFEEYSVWIETAESPVRDSNVNKVFVFNKGKVTVYQLEDTTIEDIHDLSDDELVQLASEYTNKTLDELADTINNIAISETINEKHGGVVEDIYLEFEGGERSTLSSNYTLDITMDELGQNTKDISLHIPEASYQLSSHEVTEYEASGFTGAFFDYYTYTTDPNYNHTLETYSRPLEILETYGTFKEKDGHEMTDPPHPQTYVPDPIVWETTDEEITLEGNVVHQKIFDTTFSGIKTSNRGLFTRVDDSFVGFRLDNPDTDKENVTIEGK</sequence>
<feature type="chain" id="PRO_5047030056" description="Lipoprotein" evidence="1">
    <location>
        <begin position="22"/>
        <end position="324"/>
    </location>
</feature>
<evidence type="ECO:0000256" key="1">
    <source>
        <dbReference type="SAM" id="SignalP"/>
    </source>
</evidence>
<keyword evidence="3" id="KW-1185">Reference proteome</keyword>
<accession>A0ABW3L2D6</accession>